<gene>
    <name evidence="2" type="ORF">LTR62_004759</name>
</gene>
<sequence>MAALFSTPFAVDGIREAVVAIQGVASAAGTLYTADGLAETFAERWAQAALGLSYGAMHQGPPILPPSRSVQGPVAHVPLVPLFLFLGLKTMYVLSVILLAIGAYCFTPETPSIKEQLSAKGLAASHFDEPGLLQQRLTGGREENLRPASTGDATKDAAVAGQPGADITAAGDKDDETTTDTPTLDAATQKRVGLIVRADGAWRFAVVLDGVWNGIRPVATDLIGLEAGRGALGGGGGGLYCLE</sequence>
<evidence type="ECO:0000313" key="3">
    <source>
        <dbReference type="Proteomes" id="UP001310890"/>
    </source>
</evidence>
<dbReference type="EMBL" id="JAVRRL010000037">
    <property type="protein sequence ID" value="KAK5111654.1"/>
    <property type="molecule type" value="Genomic_DNA"/>
</dbReference>
<feature type="region of interest" description="Disordered" evidence="1">
    <location>
        <begin position="140"/>
        <end position="183"/>
    </location>
</feature>
<name>A0AAN7TLJ1_9PEZI</name>
<organism evidence="2 3">
    <name type="scientific">Meristemomyces frigidus</name>
    <dbReference type="NCBI Taxonomy" id="1508187"/>
    <lineage>
        <taxon>Eukaryota</taxon>
        <taxon>Fungi</taxon>
        <taxon>Dikarya</taxon>
        <taxon>Ascomycota</taxon>
        <taxon>Pezizomycotina</taxon>
        <taxon>Dothideomycetes</taxon>
        <taxon>Dothideomycetidae</taxon>
        <taxon>Mycosphaerellales</taxon>
        <taxon>Teratosphaeriaceae</taxon>
        <taxon>Meristemomyces</taxon>
    </lineage>
</organism>
<dbReference type="Proteomes" id="UP001310890">
    <property type="component" value="Unassembled WGS sequence"/>
</dbReference>
<protein>
    <submittedName>
        <fullName evidence="2">Uncharacterized protein</fullName>
    </submittedName>
</protein>
<dbReference type="AlphaFoldDB" id="A0AAN7TLJ1"/>
<proteinExistence type="predicted"/>
<evidence type="ECO:0000256" key="1">
    <source>
        <dbReference type="SAM" id="MobiDB-lite"/>
    </source>
</evidence>
<accession>A0AAN7TLJ1</accession>
<reference evidence="2" key="1">
    <citation type="submission" date="2023-08" db="EMBL/GenBank/DDBJ databases">
        <title>Black Yeasts Isolated from many extreme environments.</title>
        <authorList>
            <person name="Coleine C."/>
            <person name="Stajich J.E."/>
            <person name="Selbmann L."/>
        </authorList>
    </citation>
    <scope>NUCLEOTIDE SEQUENCE</scope>
    <source>
        <strain evidence="2">CCFEE 5401</strain>
    </source>
</reference>
<comment type="caution">
    <text evidence="2">The sequence shown here is derived from an EMBL/GenBank/DDBJ whole genome shotgun (WGS) entry which is preliminary data.</text>
</comment>
<evidence type="ECO:0000313" key="2">
    <source>
        <dbReference type="EMBL" id="KAK5111654.1"/>
    </source>
</evidence>